<evidence type="ECO:0000313" key="1">
    <source>
        <dbReference type="EMBL" id="KAL3725439.1"/>
    </source>
</evidence>
<dbReference type="EMBL" id="JBJKBG010000008">
    <property type="protein sequence ID" value="KAL3725439.1"/>
    <property type="molecule type" value="Genomic_DNA"/>
</dbReference>
<name>A0ABD3JGJ7_EUCGL</name>
<dbReference type="AlphaFoldDB" id="A0ABD3JGJ7"/>
<accession>A0ABD3JGJ7</accession>
<proteinExistence type="predicted"/>
<reference evidence="1 2" key="1">
    <citation type="submission" date="2024-11" db="EMBL/GenBank/DDBJ databases">
        <title>Chromosome-level genome assembly of Eucalyptus globulus Labill. provides insights into its genome evolution.</title>
        <authorList>
            <person name="Li X."/>
        </authorList>
    </citation>
    <scope>NUCLEOTIDE SEQUENCE [LARGE SCALE GENOMIC DNA]</scope>
    <source>
        <strain evidence="1">CL2024</strain>
        <tissue evidence="1">Fresh tender leaves</tissue>
    </source>
</reference>
<evidence type="ECO:0000313" key="2">
    <source>
        <dbReference type="Proteomes" id="UP001634007"/>
    </source>
</evidence>
<comment type="caution">
    <text evidence="1">The sequence shown here is derived from an EMBL/GenBank/DDBJ whole genome shotgun (WGS) entry which is preliminary data.</text>
</comment>
<organism evidence="1 2">
    <name type="scientific">Eucalyptus globulus</name>
    <name type="common">Tasmanian blue gum</name>
    <dbReference type="NCBI Taxonomy" id="34317"/>
    <lineage>
        <taxon>Eukaryota</taxon>
        <taxon>Viridiplantae</taxon>
        <taxon>Streptophyta</taxon>
        <taxon>Embryophyta</taxon>
        <taxon>Tracheophyta</taxon>
        <taxon>Spermatophyta</taxon>
        <taxon>Magnoliopsida</taxon>
        <taxon>eudicotyledons</taxon>
        <taxon>Gunneridae</taxon>
        <taxon>Pentapetalae</taxon>
        <taxon>rosids</taxon>
        <taxon>malvids</taxon>
        <taxon>Myrtales</taxon>
        <taxon>Myrtaceae</taxon>
        <taxon>Myrtoideae</taxon>
        <taxon>Eucalypteae</taxon>
        <taxon>Eucalyptus</taxon>
    </lineage>
</organism>
<gene>
    <name evidence="1" type="ORF">ACJRO7_030463</name>
</gene>
<protein>
    <submittedName>
        <fullName evidence="1">Uncharacterized protein</fullName>
    </submittedName>
</protein>
<sequence length="89" mass="9817">MKKKAAKLEQEEEGLAEAYWSSTSRMSFGMICLMIASDDAIDIEDNIANPIGPAPLEWILVETTESIANSAETKIHEHDEADIHEDAQA</sequence>
<dbReference type="Proteomes" id="UP001634007">
    <property type="component" value="Unassembled WGS sequence"/>
</dbReference>
<keyword evidence="2" id="KW-1185">Reference proteome</keyword>